<proteinExistence type="predicted"/>
<protein>
    <submittedName>
        <fullName evidence="1">Uncharacterized protein</fullName>
    </submittedName>
</protein>
<evidence type="ECO:0000313" key="1">
    <source>
        <dbReference type="EMBL" id="MFB2832980.1"/>
    </source>
</evidence>
<accession>A0ABV4WD20</accession>
<sequence length="168" mass="19277">MPMPQWKQITFTLPNSTIPPLILIRSVEGGNWYKRSELGFATITNRTIVGIPILGGTNRTYYRGEIVTLCTEEQWTIFEEIKNTQRTRYESLQDGHIILKDEYHYCTQSEASKNSRAIVSGSTINTSVAGITKSYCQYPVYIEPSDDHLPYDGGRDWWPLSFSFQELP</sequence>
<keyword evidence="2" id="KW-1185">Reference proteome</keyword>
<evidence type="ECO:0000313" key="2">
    <source>
        <dbReference type="Proteomes" id="UP001576780"/>
    </source>
</evidence>
<dbReference type="EMBL" id="JBHFNT010000004">
    <property type="protein sequence ID" value="MFB2832980.1"/>
    <property type="molecule type" value="Genomic_DNA"/>
</dbReference>
<organism evidence="1 2">
    <name type="scientific">Floridaenema evergladense BLCC-F167</name>
    <dbReference type="NCBI Taxonomy" id="3153639"/>
    <lineage>
        <taxon>Bacteria</taxon>
        <taxon>Bacillati</taxon>
        <taxon>Cyanobacteriota</taxon>
        <taxon>Cyanophyceae</taxon>
        <taxon>Oscillatoriophycideae</taxon>
        <taxon>Aerosakkonematales</taxon>
        <taxon>Aerosakkonemataceae</taxon>
        <taxon>Floridanema</taxon>
        <taxon>Floridanema evergladense</taxon>
    </lineage>
</organism>
<name>A0ABV4WD20_9CYAN</name>
<dbReference type="Proteomes" id="UP001576780">
    <property type="component" value="Unassembled WGS sequence"/>
</dbReference>
<comment type="caution">
    <text evidence="1">The sequence shown here is derived from an EMBL/GenBank/DDBJ whole genome shotgun (WGS) entry which is preliminary data.</text>
</comment>
<reference evidence="1 2" key="1">
    <citation type="submission" date="2024-09" db="EMBL/GenBank/DDBJ databases">
        <title>Floridaenema gen nov. (Aerosakkonemataceae, Aerosakkonematales ord. nov., Cyanobacteria) from benthic tropical and subtropical fresh waters, with the description of four new species.</title>
        <authorList>
            <person name="Moretto J.A."/>
            <person name="Berthold D.E."/>
            <person name="Lefler F.W."/>
            <person name="Huang I.-S."/>
            <person name="Laughinghouse H. IV."/>
        </authorList>
    </citation>
    <scope>NUCLEOTIDE SEQUENCE [LARGE SCALE GENOMIC DNA]</scope>
    <source>
        <strain evidence="1 2">BLCC-F167</strain>
    </source>
</reference>
<gene>
    <name evidence="1" type="ORF">ACE1CA_00445</name>
</gene>